<dbReference type="NCBIfam" id="TIGR04350">
    <property type="entry name" value="C_S_lyase_PatB"/>
    <property type="match status" value="1"/>
</dbReference>
<dbReference type="RefSeq" id="WP_320326641.1">
    <property type="nucleotide sequence ID" value="NZ_JALBUS010000027.1"/>
</dbReference>
<evidence type="ECO:0000256" key="3">
    <source>
        <dbReference type="ARBA" id="ARBA00022898"/>
    </source>
</evidence>
<evidence type="ECO:0000313" key="7">
    <source>
        <dbReference type="EMBL" id="MDX8418396.1"/>
    </source>
</evidence>
<dbReference type="EMBL" id="JALBUS010000027">
    <property type="protein sequence ID" value="MDX8418396.1"/>
    <property type="molecule type" value="Genomic_DNA"/>
</dbReference>
<keyword evidence="8" id="KW-1185">Reference proteome</keyword>
<dbReference type="InterPro" id="IPR004839">
    <property type="entry name" value="Aminotransferase_I/II_large"/>
</dbReference>
<evidence type="ECO:0000313" key="8">
    <source>
        <dbReference type="Proteomes" id="UP001285244"/>
    </source>
</evidence>
<dbReference type="SUPFAM" id="SSF53383">
    <property type="entry name" value="PLP-dependent transferases"/>
    <property type="match status" value="1"/>
</dbReference>
<evidence type="ECO:0000256" key="2">
    <source>
        <dbReference type="ARBA" id="ARBA00012224"/>
    </source>
</evidence>
<proteinExistence type="inferred from homology"/>
<dbReference type="InterPro" id="IPR027619">
    <property type="entry name" value="C-S_lyase_PatB-like"/>
</dbReference>
<dbReference type="GO" id="GO:0016829">
    <property type="term" value="F:lyase activity"/>
    <property type="evidence" value="ECO:0007669"/>
    <property type="project" value="UniProtKB-KW"/>
</dbReference>
<reference evidence="7 8" key="1">
    <citation type="submission" date="2022-03" db="EMBL/GenBank/DDBJ databases">
        <title>Novel taxa within the pig intestine.</title>
        <authorList>
            <person name="Wylensek D."/>
            <person name="Bishof K."/>
            <person name="Afrizal A."/>
            <person name="Clavel T."/>
        </authorList>
    </citation>
    <scope>NUCLEOTIDE SEQUENCE [LARGE SCALE GENOMIC DNA]</scope>
    <source>
        <strain evidence="7 8">Cla-KB-P134</strain>
    </source>
</reference>
<comment type="caution">
    <text evidence="7">The sequence shown here is derived from an EMBL/GenBank/DDBJ whole genome shotgun (WGS) entry which is preliminary data.</text>
</comment>
<keyword evidence="3" id="KW-0663">Pyridoxal phosphate</keyword>
<dbReference type="InterPro" id="IPR015422">
    <property type="entry name" value="PyrdxlP-dep_Trfase_small"/>
</dbReference>
<comment type="cofactor">
    <cofactor evidence="1">
        <name>pyridoxal 5'-phosphate</name>
        <dbReference type="ChEBI" id="CHEBI:597326"/>
    </cofactor>
</comment>
<evidence type="ECO:0000256" key="4">
    <source>
        <dbReference type="ARBA" id="ARBA00023239"/>
    </source>
</evidence>
<gene>
    <name evidence="7" type="ORF">MOZ64_11180</name>
</gene>
<evidence type="ECO:0000256" key="1">
    <source>
        <dbReference type="ARBA" id="ARBA00001933"/>
    </source>
</evidence>
<organism evidence="7 8">
    <name type="scientific">Absicoccus intestinalis</name>
    <dbReference type="NCBI Taxonomy" id="2926319"/>
    <lineage>
        <taxon>Bacteria</taxon>
        <taxon>Bacillati</taxon>
        <taxon>Bacillota</taxon>
        <taxon>Erysipelotrichia</taxon>
        <taxon>Erysipelotrichales</taxon>
        <taxon>Erysipelotrichaceae</taxon>
        <taxon>Absicoccus</taxon>
    </lineage>
</organism>
<dbReference type="InterPro" id="IPR015421">
    <property type="entry name" value="PyrdxlP-dep_Trfase_major"/>
</dbReference>
<dbReference type="Gene3D" id="3.90.1150.10">
    <property type="entry name" value="Aspartate Aminotransferase, domain 1"/>
    <property type="match status" value="1"/>
</dbReference>
<feature type="domain" description="Aminotransferase class I/classII large" evidence="6">
    <location>
        <begin position="53"/>
        <end position="376"/>
    </location>
</feature>
<evidence type="ECO:0000256" key="5">
    <source>
        <dbReference type="ARBA" id="ARBA00037974"/>
    </source>
</evidence>
<dbReference type="PANTHER" id="PTHR43525:SF1">
    <property type="entry name" value="PROTEIN MALY"/>
    <property type="match status" value="1"/>
</dbReference>
<dbReference type="InterPro" id="IPR051798">
    <property type="entry name" value="Class-II_PLP-Dep_Aminotrans"/>
</dbReference>
<protein>
    <recommendedName>
        <fullName evidence="2">cysteine-S-conjugate beta-lyase</fullName>
        <ecNumber evidence="2">4.4.1.13</ecNumber>
    </recommendedName>
</protein>
<dbReference type="CDD" id="cd00609">
    <property type="entry name" value="AAT_like"/>
    <property type="match status" value="1"/>
</dbReference>
<dbReference type="InterPro" id="IPR015424">
    <property type="entry name" value="PyrdxlP-dep_Trfase"/>
</dbReference>
<keyword evidence="4 7" id="KW-0456">Lyase</keyword>
<name>A0ABU4WPB0_9FIRM</name>
<accession>A0ABU4WPB0</accession>
<dbReference type="Gene3D" id="3.40.640.10">
    <property type="entry name" value="Type I PLP-dependent aspartate aminotransferase-like (Major domain)"/>
    <property type="match status" value="1"/>
</dbReference>
<comment type="similarity">
    <text evidence="5">Belongs to the class-II pyridoxal-phosphate-dependent aminotransferase family. MalY/PatB cystathionine beta-lyase subfamily.</text>
</comment>
<dbReference type="PANTHER" id="PTHR43525">
    <property type="entry name" value="PROTEIN MALY"/>
    <property type="match status" value="1"/>
</dbReference>
<sequence>MIYDFDKIIDRKYTDSIKWDLKNAKAPMWVADMDFQVAPAIQQTISNRLYPQVYGYTLIPPAFYTSIQKWWLERHGIQFEREMMQYVTGVLPALNVMIQRFTQPGDHIVIMTPGYHMFRHIIENMGRVCIENPLLYVNGSYIIDFNELDHQLGNAKTSMMIVCNPHNPTGNLWDRLDLEHIGNVCQKHHVLVVSDEIHCDIVQPGYSYVPYAKASEICWNNSITLVSCTKAFNVAGLSSACVIIPNPALCKQAKIALEQALITSNGFFNAQVSIAAFGNSGDWLDAMNAYVAENKKIVTEFIRESITELRVVESLSTYLMWIDCSQMVEKTDGICKLLLEKEGLYVSKGSDFGKNGQAFFRMNVALPRQQLLENLLSLRSGLHTRTMRRYIEEYER</sequence>
<evidence type="ECO:0000259" key="6">
    <source>
        <dbReference type="Pfam" id="PF00155"/>
    </source>
</evidence>
<dbReference type="EC" id="4.4.1.13" evidence="2"/>
<dbReference type="Proteomes" id="UP001285244">
    <property type="component" value="Unassembled WGS sequence"/>
</dbReference>
<dbReference type="Pfam" id="PF00155">
    <property type="entry name" value="Aminotran_1_2"/>
    <property type="match status" value="1"/>
</dbReference>